<evidence type="ECO:0000256" key="2">
    <source>
        <dbReference type="ARBA" id="ARBA00022723"/>
    </source>
</evidence>
<feature type="region of interest" description="Disordered" evidence="6">
    <location>
        <begin position="410"/>
        <end position="454"/>
    </location>
</feature>
<feature type="region of interest" description="Disordered" evidence="6">
    <location>
        <begin position="364"/>
        <end position="392"/>
    </location>
</feature>
<reference evidence="7" key="1">
    <citation type="submission" date="2020-04" db="EMBL/GenBank/DDBJ databases">
        <authorList>
            <person name="Alioto T."/>
            <person name="Alioto T."/>
            <person name="Gomez Garrido J."/>
        </authorList>
    </citation>
    <scope>NUCLEOTIDE SEQUENCE</scope>
    <source>
        <strain evidence="7">A484AB</strain>
    </source>
</reference>
<dbReference type="InterPro" id="IPR012337">
    <property type="entry name" value="RNaseH-like_sf"/>
</dbReference>
<dbReference type="PANTHER" id="PTHR46481">
    <property type="entry name" value="ZINC FINGER BED DOMAIN-CONTAINING PROTEIN 4"/>
    <property type="match status" value="1"/>
</dbReference>
<keyword evidence="4" id="KW-0862">Zinc</keyword>
<accession>A0A6S7H310</accession>
<feature type="compositionally biased region" description="Basic and acidic residues" evidence="6">
    <location>
        <begin position="428"/>
        <end position="440"/>
    </location>
</feature>
<evidence type="ECO:0000313" key="7">
    <source>
        <dbReference type="EMBL" id="CAB4000105.1"/>
    </source>
</evidence>
<evidence type="ECO:0000256" key="4">
    <source>
        <dbReference type="ARBA" id="ARBA00022833"/>
    </source>
</evidence>
<evidence type="ECO:0000256" key="3">
    <source>
        <dbReference type="ARBA" id="ARBA00022771"/>
    </source>
</evidence>
<dbReference type="EMBL" id="CACRXK020003755">
    <property type="protein sequence ID" value="CAB4000105.1"/>
    <property type="molecule type" value="Genomic_DNA"/>
</dbReference>
<comment type="caution">
    <text evidence="7">The sequence shown here is derived from an EMBL/GenBank/DDBJ whole genome shotgun (WGS) entry which is preliminary data.</text>
</comment>
<keyword evidence="5" id="KW-0539">Nucleus</keyword>
<gene>
    <name evidence="7" type="ORF">PACLA_8A035069</name>
</gene>
<evidence type="ECO:0000313" key="8">
    <source>
        <dbReference type="Proteomes" id="UP001152795"/>
    </source>
</evidence>
<dbReference type="SUPFAM" id="SSF140996">
    <property type="entry name" value="Hermes dimerisation domain"/>
    <property type="match status" value="1"/>
</dbReference>
<dbReference type="Pfam" id="PF05699">
    <property type="entry name" value="Dimer_Tnp_hAT"/>
    <property type="match status" value="1"/>
</dbReference>
<organism evidence="7 8">
    <name type="scientific">Paramuricea clavata</name>
    <name type="common">Red gorgonian</name>
    <name type="synonym">Violescent sea-whip</name>
    <dbReference type="NCBI Taxonomy" id="317549"/>
    <lineage>
        <taxon>Eukaryota</taxon>
        <taxon>Metazoa</taxon>
        <taxon>Cnidaria</taxon>
        <taxon>Anthozoa</taxon>
        <taxon>Octocorallia</taxon>
        <taxon>Malacalcyonacea</taxon>
        <taxon>Plexauridae</taxon>
        <taxon>Paramuricea</taxon>
    </lineage>
</organism>
<dbReference type="SUPFAM" id="SSF53098">
    <property type="entry name" value="Ribonuclease H-like"/>
    <property type="match status" value="1"/>
</dbReference>
<evidence type="ECO:0000256" key="1">
    <source>
        <dbReference type="ARBA" id="ARBA00004123"/>
    </source>
</evidence>
<protein>
    <submittedName>
        <fullName evidence="7">Zinc finger BED domain-containing 4-like</fullName>
    </submittedName>
</protein>
<dbReference type="OrthoDB" id="117690at2759"/>
<dbReference type="GO" id="GO:0005634">
    <property type="term" value="C:nucleus"/>
    <property type="evidence" value="ECO:0007669"/>
    <property type="project" value="UniProtKB-SubCell"/>
</dbReference>
<evidence type="ECO:0000256" key="6">
    <source>
        <dbReference type="SAM" id="MobiDB-lite"/>
    </source>
</evidence>
<keyword evidence="3" id="KW-0863">Zinc-finger</keyword>
<dbReference type="PANTHER" id="PTHR46481:SF10">
    <property type="entry name" value="ZINC FINGER BED DOMAIN-CONTAINING PROTEIN 39"/>
    <property type="match status" value="1"/>
</dbReference>
<dbReference type="AlphaFoldDB" id="A0A6S7H310"/>
<dbReference type="InterPro" id="IPR008906">
    <property type="entry name" value="HATC_C_dom"/>
</dbReference>
<dbReference type="InterPro" id="IPR052035">
    <property type="entry name" value="ZnF_BED_domain_contain"/>
</dbReference>
<dbReference type="GO" id="GO:0008270">
    <property type="term" value="F:zinc ion binding"/>
    <property type="evidence" value="ECO:0007669"/>
    <property type="project" value="UniProtKB-KW"/>
</dbReference>
<evidence type="ECO:0000256" key="5">
    <source>
        <dbReference type="ARBA" id="ARBA00023242"/>
    </source>
</evidence>
<name>A0A6S7H310_PARCT</name>
<comment type="subcellular location">
    <subcellularLocation>
        <location evidence="1">Nucleus</location>
    </subcellularLocation>
</comment>
<dbReference type="GO" id="GO:0046983">
    <property type="term" value="F:protein dimerization activity"/>
    <property type="evidence" value="ECO:0007669"/>
    <property type="project" value="InterPro"/>
</dbReference>
<feature type="compositionally biased region" description="Acidic residues" evidence="6">
    <location>
        <begin position="410"/>
        <end position="427"/>
    </location>
</feature>
<feature type="compositionally biased region" description="Basic and acidic residues" evidence="6">
    <location>
        <begin position="375"/>
        <end position="392"/>
    </location>
</feature>
<keyword evidence="8" id="KW-1185">Reference proteome</keyword>
<keyword evidence="2" id="KW-0479">Metal-binding</keyword>
<sequence length="543" mass="62215">MNMMAMDNQPFSIAEDQGFIELLAHVQPKYMIPSRRYFSDVMLPKTFKEIKARLLAQLDEIHAPHVSFTSDIWTSQHSVESFISLTAHWVDEEFQRCSGVLSAQHFPGSHTAENIDQMVSKMMREWEISEERQHILVRDGASNMALGLRLANVASVHCFLHILDLVVKDSIFSQRTIIDLCAKVRRIATHFNHSSLARNELKNLQAEQGINLPLFPVQDVSTRWNSTLNEWNLCEKILRILQPFFEITKQVSSEKSTLGDVIPHVVALDRYLSKHGHDSGVQTTKTEIRNALRQRLLSCLPNKLNVKDDKNYVITTVVDPRYKLKFLNNKESAKKWLLEEMQLQAAVAPANTNTHAADEDNNTQEAAGLAGNKPIEGETAARRRRDTNAPKSLKEEIHIDFLKCYDEVSSAEESSDDEESCREEENSERDQTYDQTEVSRVRRKKPKGPSLSELASEVDRYTLTPTVERCKDPLSFWREEKSVYPTIAKVARRYLSCPASSVYSERLFSEAGNVFEEHRARLLPRNGEQLLFLHHNLPRFPNC</sequence>
<dbReference type="Proteomes" id="UP001152795">
    <property type="component" value="Unassembled WGS sequence"/>
</dbReference>
<proteinExistence type="predicted"/>